<proteinExistence type="predicted"/>
<keyword evidence="6" id="KW-0012">Acyltransferase</keyword>
<name>A0A9D1NQN9_9FIRM</name>
<evidence type="ECO:0000256" key="1">
    <source>
        <dbReference type="ARBA" id="ARBA00012156"/>
    </source>
</evidence>
<sequence length="317" mass="34200">MSVYLGIDTSNYTTSSAVYDSEAKSIVGSRLLLPVREGELGLRQSDALFHHTKQLPTVIRELGLGSFEKISAVGVSEKPRSEDGSYMPCFLAGVCAAEIISSVSSVPVYKASHQLGHILSALYSSGMLWLIEREKRFLAFHVSGGTTDCLLAEPDRDDILKISRLSASLDLKAGQLVDRVGLMLGLSFPCGKELESLAAASSKSFSPKPFSRDGSISFSGAENICKRMLGDGEPYCDIAGFCLSYIEAAIYKMTEHALNSLGDSSLPVIYAGGVMSDRLIRKRLSENFDAHFSEPEFSCDNAAGVALFAAIKRGERL</sequence>
<evidence type="ECO:0000256" key="3">
    <source>
        <dbReference type="ARBA" id="ARBA00022694"/>
    </source>
</evidence>
<dbReference type="Proteomes" id="UP000823960">
    <property type="component" value="Unassembled WGS sequence"/>
</dbReference>
<organism evidence="9 10">
    <name type="scientific">Candidatus Faeciplasma avium</name>
    <dbReference type="NCBI Taxonomy" id="2840798"/>
    <lineage>
        <taxon>Bacteria</taxon>
        <taxon>Bacillati</taxon>
        <taxon>Bacillota</taxon>
        <taxon>Clostridia</taxon>
        <taxon>Eubacteriales</taxon>
        <taxon>Oscillospiraceae</taxon>
        <taxon>Oscillospiraceae incertae sedis</taxon>
        <taxon>Candidatus Faeciplasma</taxon>
    </lineage>
</organism>
<dbReference type="InterPro" id="IPR017861">
    <property type="entry name" value="KAE1/TsaD"/>
</dbReference>
<keyword evidence="5" id="KW-0408">Iron</keyword>
<evidence type="ECO:0000256" key="7">
    <source>
        <dbReference type="ARBA" id="ARBA00048117"/>
    </source>
</evidence>
<feature type="domain" description="Gcp-like" evidence="8">
    <location>
        <begin position="50"/>
        <end position="306"/>
    </location>
</feature>
<dbReference type="EMBL" id="DVOL01000080">
    <property type="protein sequence ID" value="HIV11149.1"/>
    <property type="molecule type" value="Genomic_DNA"/>
</dbReference>
<keyword evidence="2" id="KW-0808">Transferase</keyword>
<evidence type="ECO:0000256" key="6">
    <source>
        <dbReference type="ARBA" id="ARBA00023315"/>
    </source>
</evidence>
<dbReference type="Gene3D" id="3.30.420.40">
    <property type="match status" value="2"/>
</dbReference>
<evidence type="ECO:0000259" key="8">
    <source>
        <dbReference type="Pfam" id="PF00814"/>
    </source>
</evidence>
<dbReference type="AlphaFoldDB" id="A0A9D1NQN9"/>
<dbReference type="GO" id="GO:0061711">
    <property type="term" value="F:tRNA N(6)-L-threonylcarbamoyladenine synthase activity"/>
    <property type="evidence" value="ECO:0007669"/>
    <property type="project" value="UniProtKB-EC"/>
</dbReference>
<dbReference type="GO" id="GO:0008033">
    <property type="term" value="P:tRNA processing"/>
    <property type="evidence" value="ECO:0007669"/>
    <property type="project" value="UniProtKB-KW"/>
</dbReference>
<evidence type="ECO:0000313" key="10">
    <source>
        <dbReference type="Proteomes" id="UP000823960"/>
    </source>
</evidence>
<dbReference type="InterPro" id="IPR000905">
    <property type="entry name" value="Gcp-like_dom"/>
</dbReference>
<keyword evidence="4" id="KW-0479">Metal-binding</keyword>
<evidence type="ECO:0000313" key="9">
    <source>
        <dbReference type="EMBL" id="HIV11149.1"/>
    </source>
</evidence>
<dbReference type="GO" id="GO:0046872">
    <property type="term" value="F:metal ion binding"/>
    <property type="evidence" value="ECO:0007669"/>
    <property type="project" value="UniProtKB-KW"/>
</dbReference>
<dbReference type="SUPFAM" id="SSF53067">
    <property type="entry name" value="Actin-like ATPase domain"/>
    <property type="match status" value="1"/>
</dbReference>
<dbReference type="PANTHER" id="PTHR11735:SF6">
    <property type="entry name" value="TRNA N6-ADENOSINE THREONYLCARBAMOYLTRANSFERASE, MITOCHONDRIAL"/>
    <property type="match status" value="1"/>
</dbReference>
<comment type="caution">
    <text evidence="9">The sequence shown here is derived from an EMBL/GenBank/DDBJ whole genome shotgun (WGS) entry which is preliminary data.</text>
</comment>
<reference evidence="9" key="1">
    <citation type="submission" date="2020-10" db="EMBL/GenBank/DDBJ databases">
        <authorList>
            <person name="Gilroy R."/>
        </authorList>
    </citation>
    <scope>NUCLEOTIDE SEQUENCE</scope>
    <source>
        <strain evidence="9">1370</strain>
    </source>
</reference>
<evidence type="ECO:0000256" key="5">
    <source>
        <dbReference type="ARBA" id="ARBA00023004"/>
    </source>
</evidence>
<dbReference type="EC" id="2.3.1.234" evidence="1"/>
<dbReference type="PRINTS" id="PR00789">
    <property type="entry name" value="OSIALOPTASE"/>
</dbReference>
<dbReference type="PANTHER" id="PTHR11735">
    <property type="entry name" value="TRNA N6-ADENOSINE THREONYLCARBAMOYLTRANSFERASE"/>
    <property type="match status" value="1"/>
</dbReference>
<reference evidence="9" key="2">
    <citation type="journal article" date="2021" name="PeerJ">
        <title>Extensive microbial diversity within the chicken gut microbiome revealed by metagenomics and culture.</title>
        <authorList>
            <person name="Gilroy R."/>
            <person name="Ravi A."/>
            <person name="Getino M."/>
            <person name="Pursley I."/>
            <person name="Horton D.L."/>
            <person name="Alikhan N.F."/>
            <person name="Baker D."/>
            <person name="Gharbi K."/>
            <person name="Hall N."/>
            <person name="Watson M."/>
            <person name="Adriaenssens E.M."/>
            <person name="Foster-Nyarko E."/>
            <person name="Jarju S."/>
            <person name="Secka A."/>
            <person name="Antonio M."/>
            <person name="Oren A."/>
            <person name="Chaudhuri R.R."/>
            <person name="La Ragione R."/>
            <person name="Hildebrand F."/>
            <person name="Pallen M.J."/>
        </authorList>
    </citation>
    <scope>NUCLEOTIDE SEQUENCE</scope>
    <source>
        <strain evidence="9">1370</strain>
    </source>
</reference>
<dbReference type="InterPro" id="IPR043129">
    <property type="entry name" value="ATPase_NBD"/>
</dbReference>
<protein>
    <recommendedName>
        <fullName evidence="1">N(6)-L-threonylcarbamoyladenine synthase</fullName>
        <ecNumber evidence="1">2.3.1.234</ecNumber>
    </recommendedName>
</protein>
<accession>A0A9D1NQN9</accession>
<gene>
    <name evidence="9" type="ORF">IAD28_05605</name>
</gene>
<comment type="catalytic activity">
    <reaction evidence="7">
        <text>L-threonylcarbamoyladenylate + adenosine(37) in tRNA = N(6)-L-threonylcarbamoyladenosine(37) in tRNA + AMP + H(+)</text>
        <dbReference type="Rhea" id="RHEA:37059"/>
        <dbReference type="Rhea" id="RHEA-COMP:10162"/>
        <dbReference type="Rhea" id="RHEA-COMP:10163"/>
        <dbReference type="ChEBI" id="CHEBI:15378"/>
        <dbReference type="ChEBI" id="CHEBI:73682"/>
        <dbReference type="ChEBI" id="CHEBI:74411"/>
        <dbReference type="ChEBI" id="CHEBI:74418"/>
        <dbReference type="ChEBI" id="CHEBI:456215"/>
        <dbReference type="EC" id="2.3.1.234"/>
    </reaction>
</comment>
<evidence type="ECO:0000256" key="4">
    <source>
        <dbReference type="ARBA" id="ARBA00022723"/>
    </source>
</evidence>
<keyword evidence="3" id="KW-0819">tRNA processing</keyword>
<evidence type="ECO:0000256" key="2">
    <source>
        <dbReference type="ARBA" id="ARBA00022679"/>
    </source>
</evidence>
<dbReference type="Pfam" id="PF00814">
    <property type="entry name" value="TsaD"/>
    <property type="match status" value="1"/>
</dbReference>